<protein>
    <submittedName>
        <fullName evidence="1">Uncharacterized protein</fullName>
    </submittedName>
</protein>
<keyword evidence="2" id="KW-1185">Reference proteome</keyword>
<proteinExistence type="predicted"/>
<comment type="caution">
    <text evidence="1">The sequence shown here is derived from an EMBL/GenBank/DDBJ whole genome shotgun (WGS) entry which is preliminary data.</text>
</comment>
<dbReference type="EMBL" id="JAGFNK010000207">
    <property type="protein sequence ID" value="KAI9458711.1"/>
    <property type="molecule type" value="Genomic_DNA"/>
</dbReference>
<name>A0ACC0U244_9AGAM</name>
<dbReference type="Proteomes" id="UP001207468">
    <property type="component" value="Unassembled WGS sequence"/>
</dbReference>
<evidence type="ECO:0000313" key="1">
    <source>
        <dbReference type="EMBL" id="KAI9458711.1"/>
    </source>
</evidence>
<gene>
    <name evidence="1" type="ORF">F5148DRAFT_1320563</name>
</gene>
<reference evidence="1" key="1">
    <citation type="submission" date="2021-03" db="EMBL/GenBank/DDBJ databases">
        <title>Evolutionary priming and transition to the ectomycorrhizal habit in an iconic lineage of mushroom-forming fungi: is preadaptation a requirement?</title>
        <authorList>
            <consortium name="DOE Joint Genome Institute"/>
            <person name="Looney B.P."/>
            <person name="Miyauchi S."/>
            <person name="Morin E."/>
            <person name="Drula E."/>
            <person name="Courty P.E."/>
            <person name="Chicoki N."/>
            <person name="Fauchery L."/>
            <person name="Kohler A."/>
            <person name="Kuo A."/>
            <person name="LaButti K."/>
            <person name="Pangilinan J."/>
            <person name="Lipzen A."/>
            <person name="Riley R."/>
            <person name="Andreopoulos W."/>
            <person name="He G."/>
            <person name="Johnson J."/>
            <person name="Barry K.W."/>
            <person name="Grigoriev I.V."/>
            <person name="Nagy L."/>
            <person name="Hibbett D."/>
            <person name="Henrissat B."/>
            <person name="Matheny P.B."/>
            <person name="Labbe J."/>
            <person name="Martin A.F."/>
        </authorList>
    </citation>
    <scope>NUCLEOTIDE SEQUENCE</scope>
    <source>
        <strain evidence="1">BPL698</strain>
    </source>
</reference>
<sequence length="211" mass="23050">MLRMRPARPSSQRAEQSLPSVRHADTITLSGSVPVTDAFVGLITTMPTSANGLTYHIDLDGVKQGKLAYFPVHGTGKTNDSTGVGVEQKEGAVQYSSGARSQAVRAFVGRHRKQVRAVVEEKSDTYENTSPVPQAPGFVLAAGWGRGRWSKGFTGVGQPGDILATLVKTREGGRRGMCEEYRDTGKNVFDLQDLEDTWRMMRNRRGAKIKI</sequence>
<organism evidence="1 2">
    <name type="scientific">Russula earlei</name>
    <dbReference type="NCBI Taxonomy" id="71964"/>
    <lineage>
        <taxon>Eukaryota</taxon>
        <taxon>Fungi</taxon>
        <taxon>Dikarya</taxon>
        <taxon>Basidiomycota</taxon>
        <taxon>Agaricomycotina</taxon>
        <taxon>Agaricomycetes</taxon>
        <taxon>Russulales</taxon>
        <taxon>Russulaceae</taxon>
        <taxon>Russula</taxon>
    </lineage>
</organism>
<accession>A0ACC0U244</accession>
<evidence type="ECO:0000313" key="2">
    <source>
        <dbReference type="Proteomes" id="UP001207468"/>
    </source>
</evidence>